<dbReference type="Proteomes" id="UP001273531">
    <property type="component" value="Unassembled WGS sequence"/>
</dbReference>
<organism evidence="5 6">
    <name type="scientific">Sphingomonas agrestis</name>
    <dbReference type="NCBI Taxonomy" id="3080540"/>
    <lineage>
        <taxon>Bacteria</taxon>
        <taxon>Pseudomonadati</taxon>
        <taxon>Pseudomonadota</taxon>
        <taxon>Alphaproteobacteria</taxon>
        <taxon>Sphingomonadales</taxon>
        <taxon>Sphingomonadaceae</taxon>
        <taxon>Sphingomonas</taxon>
    </lineage>
</organism>
<dbReference type="InterPro" id="IPR035418">
    <property type="entry name" value="AraC-bd_2"/>
</dbReference>
<sequence length="316" mass="34659">MGERRGIEPVRYSTAEIAPAERHQIWSDRGWPSIAALFESTPIGPFSTSAENILLDGIAVSYSTGTARLLERTPERIAADRIDILGVGVLLEGEMHGLARSREFEARTGEMLLFDIAQPITMTMSITRSIQLGIPRAMAEAELGPVAELHGRVIRRDEAALFHAHLVKLSETMLRIPADTAPRLARTLLDLLAVAVQTSEGVERQAPGPVPGMAARARAEIRANLESPSLSVTSLCRRLQISRSTLHRLFEKEGGVQTYIRASRLAAARIALLDPENQERIGAIAERLGFSDAAHFSRLFRARFGETPSQCRAGRK</sequence>
<dbReference type="SMART" id="SM00342">
    <property type="entry name" value="HTH_ARAC"/>
    <property type="match status" value="1"/>
</dbReference>
<feature type="domain" description="HTH araC/xylS-type" evidence="4">
    <location>
        <begin position="215"/>
        <end position="314"/>
    </location>
</feature>
<dbReference type="Gene3D" id="1.10.10.60">
    <property type="entry name" value="Homeodomain-like"/>
    <property type="match status" value="1"/>
</dbReference>
<accession>A0ABU3Y5G1</accession>
<dbReference type="EMBL" id="JAWJEJ010000001">
    <property type="protein sequence ID" value="MDV3456312.1"/>
    <property type="molecule type" value="Genomic_DNA"/>
</dbReference>
<keyword evidence="2" id="KW-0238">DNA-binding</keyword>
<dbReference type="SUPFAM" id="SSF46689">
    <property type="entry name" value="Homeodomain-like"/>
    <property type="match status" value="1"/>
</dbReference>
<comment type="caution">
    <text evidence="5">The sequence shown here is derived from an EMBL/GenBank/DDBJ whole genome shotgun (WGS) entry which is preliminary data.</text>
</comment>
<reference evidence="5 6" key="1">
    <citation type="submission" date="2023-10" db="EMBL/GenBank/DDBJ databases">
        <title>Sphingomonas sp. HF-S4 16S ribosomal RNA gene Genome sequencing and assembly.</title>
        <authorList>
            <person name="Lee H."/>
        </authorList>
    </citation>
    <scope>NUCLEOTIDE SEQUENCE [LARGE SCALE GENOMIC DNA]</scope>
    <source>
        <strain evidence="5 6">HF-S4</strain>
    </source>
</reference>
<dbReference type="PANTHER" id="PTHR46796:SF6">
    <property type="entry name" value="ARAC SUBFAMILY"/>
    <property type="match status" value="1"/>
</dbReference>
<evidence type="ECO:0000256" key="1">
    <source>
        <dbReference type="ARBA" id="ARBA00023015"/>
    </source>
</evidence>
<dbReference type="Pfam" id="PF12833">
    <property type="entry name" value="HTH_18"/>
    <property type="match status" value="1"/>
</dbReference>
<evidence type="ECO:0000256" key="3">
    <source>
        <dbReference type="ARBA" id="ARBA00023163"/>
    </source>
</evidence>
<evidence type="ECO:0000256" key="2">
    <source>
        <dbReference type="ARBA" id="ARBA00023125"/>
    </source>
</evidence>
<dbReference type="InterPro" id="IPR009057">
    <property type="entry name" value="Homeodomain-like_sf"/>
</dbReference>
<gene>
    <name evidence="5" type="ORF">RZN05_04900</name>
</gene>
<dbReference type="PROSITE" id="PS00041">
    <property type="entry name" value="HTH_ARAC_FAMILY_1"/>
    <property type="match status" value="1"/>
</dbReference>
<keyword evidence="1" id="KW-0805">Transcription regulation</keyword>
<dbReference type="Pfam" id="PF14525">
    <property type="entry name" value="AraC_binding_2"/>
    <property type="match status" value="1"/>
</dbReference>
<dbReference type="PANTHER" id="PTHR46796">
    <property type="entry name" value="HTH-TYPE TRANSCRIPTIONAL ACTIVATOR RHAS-RELATED"/>
    <property type="match status" value="1"/>
</dbReference>
<evidence type="ECO:0000259" key="4">
    <source>
        <dbReference type="PROSITE" id="PS01124"/>
    </source>
</evidence>
<proteinExistence type="predicted"/>
<keyword evidence="6" id="KW-1185">Reference proteome</keyword>
<dbReference type="PRINTS" id="PR00032">
    <property type="entry name" value="HTHARAC"/>
</dbReference>
<dbReference type="RefSeq" id="WP_317225500.1">
    <property type="nucleotide sequence ID" value="NZ_JAWJEJ010000001.1"/>
</dbReference>
<dbReference type="InterPro" id="IPR018060">
    <property type="entry name" value="HTH_AraC"/>
</dbReference>
<dbReference type="InterPro" id="IPR050204">
    <property type="entry name" value="AraC_XylS_family_regulators"/>
</dbReference>
<dbReference type="InterPro" id="IPR018062">
    <property type="entry name" value="HTH_AraC-typ_CS"/>
</dbReference>
<dbReference type="InterPro" id="IPR020449">
    <property type="entry name" value="Tscrpt_reg_AraC-type_HTH"/>
</dbReference>
<keyword evidence="3" id="KW-0804">Transcription</keyword>
<protein>
    <submittedName>
        <fullName evidence="5">AraC family transcriptional regulator</fullName>
    </submittedName>
</protein>
<name>A0ABU3Y5G1_9SPHN</name>
<evidence type="ECO:0000313" key="6">
    <source>
        <dbReference type="Proteomes" id="UP001273531"/>
    </source>
</evidence>
<evidence type="ECO:0000313" key="5">
    <source>
        <dbReference type="EMBL" id="MDV3456312.1"/>
    </source>
</evidence>
<dbReference type="PROSITE" id="PS01124">
    <property type="entry name" value="HTH_ARAC_FAMILY_2"/>
    <property type="match status" value="1"/>
</dbReference>